<dbReference type="EMBL" id="SRXW01000001">
    <property type="protein sequence ID" value="TGY90520.1"/>
    <property type="molecule type" value="Genomic_DNA"/>
</dbReference>
<dbReference type="RefSeq" id="WP_135995018.1">
    <property type="nucleotide sequence ID" value="NZ_CP071057.1"/>
</dbReference>
<dbReference type="InterPro" id="IPR001753">
    <property type="entry name" value="Enoyl-CoA_hydra/iso"/>
</dbReference>
<dbReference type="InterPro" id="IPR018376">
    <property type="entry name" value="Enoyl-CoA_hyd/isom_CS"/>
</dbReference>
<dbReference type="Proteomes" id="UP000308054">
    <property type="component" value="Unassembled WGS sequence"/>
</dbReference>
<evidence type="ECO:0000313" key="4">
    <source>
        <dbReference type="Proteomes" id="UP000308054"/>
    </source>
</evidence>
<name>A0A4S2H4E1_9PROT</name>
<dbReference type="Pfam" id="PF00378">
    <property type="entry name" value="ECH_1"/>
    <property type="match status" value="1"/>
</dbReference>
<accession>A0A4S2H4E1</accession>
<comment type="similarity">
    <text evidence="1 2">Belongs to the enoyl-CoA hydratase/isomerase family.</text>
</comment>
<sequence length="257" mass="27294">MTDHSIHLSIDGPVARLTLNRPDKRNALSEAMWAAIPGLLAEAEAAGVRVLVVTGTGGHFAAGADISEFEEVYATPERAAAYSKTIAAALDGLAAFPVPVIARIEGACVGGGYALALACDLRFAAHGARFAITPGKLGLLYPFNDLKRLVDLAGISTAKDLLFTARIVEADEALALGLIDRLEAPEALETRVADYVEMILSGSPRSARATKAMLALIARGQAEDDEATRAMFLEAFSSADFDEGYRAFLEKRKPRFS</sequence>
<dbReference type="PROSITE" id="PS00166">
    <property type="entry name" value="ENOYL_COA_HYDRATASE"/>
    <property type="match status" value="1"/>
</dbReference>
<dbReference type="PANTHER" id="PTHR42964:SF1">
    <property type="entry name" value="POLYKETIDE BIOSYNTHESIS ENOYL-COA HYDRATASE PKSH-RELATED"/>
    <property type="match status" value="1"/>
</dbReference>
<dbReference type="InterPro" id="IPR051683">
    <property type="entry name" value="Enoyl-CoA_Hydratase/Isomerase"/>
</dbReference>
<dbReference type="GO" id="GO:0003824">
    <property type="term" value="F:catalytic activity"/>
    <property type="evidence" value="ECO:0007669"/>
    <property type="project" value="InterPro"/>
</dbReference>
<comment type="caution">
    <text evidence="3">The sequence shown here is derived from an EMBL/GenBank/DDBJ whole genome shotgun (WGS) entry which is preliminary data.</text>
</comment>
<evidence type="ECO:0000256" key="1">
    <source>
        <dbReference type="ARBA" id="ARBA00005254"/>
    </source>
</evidence>
<protein>
    <submittedName>
        <fullName evidence="3">Enoyl-CoA hydratase</fullName>
    </submittedName>
</protein>
<dbReference type="Gene3D" id="1.10.12.10">
    <property type="entry name" value="Lyase 2-enoyl-coa Hydratase, Chain A, domain 2"/>
    <property type="match status" value="1"/>
</dbReference>
<dbReference type="SUPFAM" id="SSF52096">
    <property type="entry name" value="ClpP/crotonase"/>
    <property type="match status" value="1"/>
</dbReference>
<evidence type="ECO:0000313" key="3">
    <source>
        <dbReference type="EMBL" id="TGY90520.1"/>
    </source>
</evidence>
<gene>
    <name evidence="3" type="ORF">E5163_05205</name>
</gene>
<dbReference type="InterPro" id="IPR029045">
    <property type="entry name" value="ClpP/crotonase-like_dom_sf"/>
</dbReference>
<proteinExistence type="inferred from homology"/>
<organism evidence="3 4">
    <name type="scientific">Marinicauda algicola</name>
    <dbReference type="NCBI Taxonomy" id="2029849"/>
    <lineage>
        <taxon>Bacteria</taxon>
        <taxon>Pseudomonadati</taxon>
        <taxon>Pseudomonadota</taxon>
        <taxon>Alphaproteobacteria</taxon>
        <taxon>Maricaulales</taxon>
        <taxon>Maricaulaceae</taxon>
        <taxon>Marinicauda</taxon>
    </lineage>
</organism>
<reference evidence="3 4" key="1">
    <citation type="journal article" date="2017" name="Int. J. Syst. Evol. Microbiol.">
        <title>Marinicauda algicola sp. nov., isolated from a marine red alga Rhodosorus marinus.</title>
        <authorList>
            <person name="Jeong S.E."/>
            <person name="Jeon S.H."/>
            <person name="Chun B.H."/>
            <person name="Kim D.W."/>
            <person name="Jeon C.O."/>
        </authorList>
    </citation>
    <scope>NUCLEOTIDE SEQUENCE [LARGE SCALE GENOMIC DNA]</scope>
    <source>
        <strain evidence="3 4">JCM 31718</strain>
    </source>
</reference>
<dbReference type="OrthoDB" id="5730382at2"/>
<dbReference type="AlphaFoldDB" id="A0A4S2H4E1"/>
<dbReference type="CDD" id="cd06558">
    <property type="entry name" value="crotonase-like"/>
    <property type="match status" value="1"/>
</dbReference>
<evidence type="ECO:0000256" key="2">
    <source>
        <dbReference type="RuleBase" id="RU003707"/>
    </source>
</evidence>
<dbReference type="Gene3D" id="3.90.226.10">
    <property type="entry name" value="2-enoyl-CoA Hydratase, Chain A, domain 1"/>
    <property type="match status" value="1"/>
</dbReference>
<dbReference type="InterPro" id="IPR014748">
    <property type="entry name" value="Enoyl-CoA_hydra_C"/>
</dbReference>
<dbReference type="GO" id="GO:0008300">
    <property type="term" value="P:isoprenoid catabolic process"/>
    <property type="evidence" value="ECO:0007669"/>
    <property type="project" value="TreeGrafter"/>
</dbReference>
<keyword evidence="4" id="KW-1185">Reference proteome</keyword>
<dbReference type="PANTHER" id="PTHR42964">
    <property type="entry name" value="ENOYL-COA HYDRATASE"/>
    <property type="match status" value="1"/>
</dbReference>